<keyword evidence="7 11" id="KW-0694">RNA-binding</keyword>
<evidence type="ECO:0000256" key="12">
    <source>
        <dbReference type="RuleBase" id="RU000659"/>
    </source>
</evidence>
<accession>A0ABT2EWS5</accession>
<evidence type="ECO:0000256" key="3">
    <source>
        <dbReference type="ARBA" id="ARBA00022491"/>
    </source>
</evidence>
<evidence type="ECO:0000256" key="6">
    <source>
        <dbReference type="ARBA" id="ARBA00022845"/>
    </source>
</evidence>
<dbReference type="InterPro" id="IPR023674">
    <property type="entry name" value="Ribosomal_uL1-like"/>
</dbReference>
<dbReference type="PANTHER" id="PTHR36427">
    <property type="entry name" value="54S RIBOSOMAL PROTEIN L1, MITOCHONDRIAL"/>
    <property type="match status" value="1"/>
</dbReference>
<reference evidence="13" key="1">
    <citation type="submission" date="2022-08" db="EMBL/GenBank/DDBJ databases">
        <title>Genomic Encyclopedia of Type Strains, Phase V (KMG-V): Genome sequencing to study the core and pangenomes of soil and plant-associated prokaryotes.</title>
        <authorList>
            <person name="Whitman W."/>
        </authorList>
    </citation>
    <scope>NUCLEOTIDE SEQUENCE</scope>
    <source>
        <strain evidence="13">PS</strain>
    </source>
</reference>
<dbReference type="GO" id="GO:0005840">
    <property type="term" value="C:ribosome"/>
    <property type="evidence" value="ECO:0007669"/>
    <property type="project" value="UniProtKB-KW"/>
</dbReference>
<dbReference type="NCBIfam" id="NF003244">
    <property type="entry name" value="PRK04203.1"/>
    <property type="match status" value="1"/>
</dbReference>
<dbReference type="PANTHER" id="PTHR36427:SF3">
    <property type="entry name" value="LARGE RIBOSOMAL SUBUNIT PROTEIN UL1M"/>
    <property type="match status" value="1"/>
</dbReference>
<evidence type="ECO:0000256" key="8">
    <source>
        <dbReference type="ARBA" id="ARBA00022980"/>
    </source>
</evidence>
<evidence type="ECO:0000256" key="4">
    <source>
        <dbReference type="ARBA" id="ARBA00022555"/>
    </source>
</evidence>
<dbReference type="Gene3D" id="3.30.190.20">
    <property type="match status" value="1"/>
</dbReference>
<dbReference type="EMBL" id="JANUCQ010000002">
    <property type="protein sequence ID" value="MCS3922411.1"/>
    <property type="molecule type" value="Genomic_DNA"/>
</dbReference>
<dbReference type="PIRSF" id="PIRSF002155">
    <property type="entry name" value="Ribosomal_L1"/>
    <property type="match status" value="1"/>
</dbReference>
<keyword evidence="5 11" id="KW-0699">rRNA-binding</keyword>
<dbReference type="Proteomes" id="UP001140258">
    <property type="component" value="Unassembled WGS sequence"/>
</dbReference>
<evidence type="ECO:0000313" key="14">
    <source>
        <dbReference type="Proteomes" id="UP001140258"/>
    </source>
</evidence>
<dbReference type="InterPro" id="IPR016095">
    <property type="entry name" value="Ribosomal_uL1_3-a/b-sand"/>
</dbReference>
<comment type="function">
    <text evidence="10">Probably involved in E site tRNA release. Binds directly to 23S rRNA.</text>
</comment>
<evidence type="ECO:0000256" key="9">
    <source>
        <dbReference type="ARBA" id="ARBA00023274"/>
    </source>
</evidence>
<keyword evidence="6 11" id="KW-0810">Translation regulation</keyword>
<dbReference type="Gene3D" id="3.40.50.790">
    <property type="match status" value="1"/>
</dbReference>
<comment type="caution">
    <text evidence="13">The sequence shown here is derived from an EMBL/GenBank/DDBJ whole genome shotgun (WGS) entry which is preliminary data.</text>
</comment>
<comment type="function">
    <text evidence="11">Protein L1 is also a translational repressor protein, it controls the translation of its operon by binding to its mRNA.</text>
</comment>
<dbReference type="InterPro" id="IPR023669">
    <property type="entry name" value="Ribosomal_uL1_arc"/>
</dbReference>
<keyword evidence="14" id="KW-1185">Reference proteome</keyword>
<sequence length="228" mass="25062">MLRLRSHITITGGYTMDSVKIINAVKEARNSAKPRNFTQSVDLIINLKELDLSRPENRMKQQIVLPSGLGKEINIAVIAKGDLAAQAESMGLTVIRQEELEELGKNKKQAKKLANANQFFIAQADMMPIVGKSLGAVLGPRGKMPQPVPANANLKPLVERFGKTISINTRDKAFFQVYVGKESMSDEELAANIEAVLNTVARKYEKGLYHVKNAFTKLTMGASAPIEK</sequence>
<dbReference type="InterPro" id="IPR023673">
    <property type="entry name" value="Ribosomal_uL1_CS"/>
</dbReference>
<keyword evidence="3 11" id="KW-0678">Repressor</keyword>
<protein>
    <recommendedName>
        <fullName evidence="11">Large ribosomal subunit protein uL1</fullName>
    </recommendedName>
</protein>
<dbReference type="InterPro" id="IPR028364">
    <property type="entry name" value="Ribosomal_uL1/biogenesis"/>
</dbReference>
<proteinExistence type="inferred from homology"/>
<evidence type="ECO:0000256" key="7">
    <source>
        <dbReference type="ARBA" id="ARBA00022884"/>
    </source>
</evidence>
<keyword evidence="9 11" id="KW-0687">Ribonucleoprotein</keyword>
<comment type="similarity">
    <text evidence="1 11 12">Belongs to the universal ribosomal protein uL1 family.</text>
</comment>
<keyword evidence="8 11" id="KW-0689">Ribosomal protein</keyword>
<evidence type="ECO:0000256" key="2">
    <source>
        <dbReference type="ARBA" id="ARBA00011838"/>
    </source>
</evidence>
<dbReference type="CDD" id="cd00403">
    <property type="entry name" value="Ribosomal_L1"/>
    <property type="match status" value="1"/>
</dbReference>
<evidence type="ECO:0000313" key="13">
    <source>
        <dbReference type="EMBL" id="MCS3922411.1"/>
    </source>
</evidence>
<dbReference type="InterPro" id="IPR002143">
    <property type="entry name" value="Ribosomal_uL1"/>
</dbReference>
<evidence type="ECO:0000256" key="10">
    <source>
        <dbReference type="ARBA" id="ARBA00045545"/>
    </source>
</evidence>
<evidence type="ECO:0000256" key="1">
    <source>
        <dbReference type="ARBA" id="ARBA00010531"/>
    </source>
</evidence>
<name>A0ABT2EWS5_METVO</name>
<evidence type="ECO:0000256" key="5">
    <source>
        <dbReference type="ARBA" id="ARBA00022730"/>
    </source>
</evidence>
<keyword evidence="4 11" id="KW-0820">tRNA-binding</keyword>
<dbReference type="HAMAP" id="MF_01318_A">
    <property type="entry name" value="Ribosomal_uL1_A"/>
    <property type="match status" value="1"/>
</dbReference>
<gene>
    <name evidence="11" type="primary">rpl1</name>
    <name evidence="13" type="ORF">M2325_001096</name>
</gene>
<organism evidence="13 14">
    <name type="scientific">Methanococcus voltae PS</name>
    <dbReference type="NCBI Taxonomy" id="523842"/>
    <lineage>
        <taxon>Archaea</taxon>
        <taxon>Methanobacteriati</taxon>
        <taxon>Methanobacteriota</taxon>
        <taxon>Methanomada group</taxon>
        <taxon>Methanococci</taxon>
        <taxon>Methanococcales</taxon>
        <taxon>Methanococcaceae</taxon>
        <taxon>Methanococcus</taxon>
    </lineage>
</organism>
<dbReference type="Pfam" id="PF00687">
    <property type="entry name" value="Ribosomal_L1"/>
    <property type="match status" value="1"/>
</dbReference>
<evidence type="ECO:0000256" key="11">
    <source>
        <dbReference type="HAMAP-Rule" id="MF_01318"/>
    </source>
</evidence>
<comment type="function">
    <text evidence="11">Binds directly to 23S rRNA. Probably involved in E site tRNA release.</text>
</comment>
<dbReference type="SUPFAM" id="SSF56808">
    <property type="entry name" value="Ribosomal protein L1"/>
    <property type="match status" value="1"/>
</dbReference>
<dbReference type="PROSITE" id="PS01199">
    <property type="entry name" value="RIBOSOMAL_L1"/>
    <property type="match status" value="1"/>
</dbReference>
<comment type="subunit">
    <text evidence="2 11">Part of the 50S ribosomal subunit.</text>
</comment>